<reference evidence="2 3" key="1">
    <citation type="submission" date="2016-08" db="EMBL/GenBank/DDBJ databases">
        <authorList>
            <person name="Seilhamer J.J."/>
        </authorList>
    </citation>
    <scope>NUCLEOTIDE SEQUENCE [LARGE SCALE GENOMIC DNA]</scope>
    <source>
        <strain evidence="2 3">PH27A</strain>
    </source>
</reference>
<keyword evidence="3" id="KW-1185">Reference proteome</keyword>
<proteinExistence type="predicted"/>
<evidence type="ECO:0000256" key="1">
    <source>
        <dbReference type="SAM" id="SignalP"/>
    </source>
</evidence>
<protein>
    <submittedName>
        <fullName evidence="2">Uncharacterized protein</fullName>
    </submittedName>
</protein>
<sequence>MKFLLISLLTPLFMAFSATLCAETGYRVPSLLDDGERGTYMPQASYDILGVSIAEGSLEPIKAQLGDASLYEGLHGARNLCYLTGPHRVEFTVSNLGFGYEVTAVDEAWPQCGTTSTPAVNGIGLKVGMGRAEVVSALGSPSETQDETLFYTYWVQEQLSQQDQVAFKAAHNLPGDESVWIDVYSTISVGLEDEKVVWFSINTTKTY</sequence>
<name>A0A1E2V7J2_9GAMM</name>
<dbReference type="AlphaFoldDB" id="A0A1E2V7J2"/>
<evidence type="ECO:0000313" key="3">
    <source>
        <dbReference type="Proteomes" id="UP000094291"/>
    </source>
</evidence>
<dbReference type="Proteomes" id="UP000094291">
    <property type="component" value="Unassembled WGS sequence"/>
</dbReference>
<evidence type="ECO:0000313" key="2">
    <source>
        <dbReference type="EMBL" id="ODC02979.1"/>
    </source>
</evidence>
<feature type="signal peptide" evidence="1">
    <location>
        <begin position="1"/>
        <end position="22"/>
    </location>
</feature>
<keyword evidence="1" id="KW-0732">Signal</keyword>
<dbReference type="EMBL" id="MDTQ01000001">
    <property type="protein sequence ID" value="ODC02979.1"/>
    <property type="molecule type" value="Genomic_DNA"/>
</dbReference>
<organism evidence="2 3">
    <name type="scientific">Terasakiispira papahanaumokuakeensis</name>
    <dbReference type="NCBI Taxonomy" id="197479"/>
    <lineage>
        <taxon>Bacteria</taxon>
        <taxon>Pseudomonadati</taxon>
        <taxon>Pseudomonadota</taxon>
        <taxon>Gammaproteobacteria</taxon>
        <taxon>Oceanospirillales</taxon>
        <taxon>Terasakiispira</taxon>
    </lineage>
</organism>
<dbReference type="STRING" id="197479.BFW38_04860"/>
<accession>A0A1E2V7J2</accession>
<gene>
    <name evidence="2" type="ORF">BFW38_04860</name>
</gene>
<comment type="caution">
    <text evidence="2">The sequence shown here is derived from an EMBL/GenBank/DDBJ whole genome shotgun (WGS) entry which is preliminary data.</text>
</comment>
<feature type="chain" id="PRO_5009119627" evidence="1">
    <location>
        <begin position="23"/>
        <end position="207"/>
    </location>
</feature>
<dbReference type="RefSeq" id="WP_068997374.1">
    <property type="nucleotide sequence ID" value="NZ_MDTQ01000001.1"/>
</dbReference>